<proteinExistence type="predicted"/>
<accession>A0A7X2N2W1</accession>
<sequence>MNQKTYPVLYVQKIATRLYKHCGIYPTLYFKIEENEKLKDTPYYAQYMKKIESEVPKAIIHQFTMSQPVSVTNDRIVFILFKDNIDLNQVKNFCMGMLEELEFYTKEIHTGQYACLDTMLMEMDRPASPFKFNKVGEKLTQTNLLDSCIEILNGHENPQDNGILTTFEDFIQENEED</sequence>
<keyword evidence="2" id="KW-1185">Reference proteome</keyword>
<reference evidence="1 2" key="1">
    <citation type="submission" date="2019-08" db="EMBL/GenBank/DDBJ databases">
        <title>In-depth cultivation of the pig gut microbiome towards novel bacterial diversity and tailored functional studies.</title>
        <authorList>
            <person name="Wylensek D."/>
            <person name="Hitch T.C.A."/>
            <person name="Clavel T."/>
        </authorList>
    </citation>
    <scope>NUCLEOTIDE SEQUENCE [LARGE SCALE GENOMIC DNA]</scope>
    <source>
        <strain evidence="1 2">LKV-178-WT-2G</strain>
    </source>
</reference>
<organism evidence="1 2">
    <name type="scientific">Floccifex porci</name>
    <dbReference type="NCBI Taxonomy" id="2606629"/>
    <lineage>
        <taxon>Bacteria</taxon>
        <taxon>Bacillati</taxon>
        <taxon>Bacillota</taxon>
        <taxon>Erysipelotrichia</taxon>
        <taxon>Erysipelotrichales</taxon>
        <taxon>Erysipelotrichaceae</taxon>
        <taxon>Floccifex</taxon>
    </lineage>
</organism>
<dbReference type="RefSeq" id="WP_154459973.1">
    <property type="nucleotide sequence ID" value="NZ_JAQYTQ010000106.1"/>
</dbReference>
<dbReference type="EMBL" id="VUMM01000007">
    <property type="protein sequence ID" value="MSS01436.1"/>
    <property type="molecule type" value="Genomic_DNA"/>
</dbReference>
<gene>
    <name evidence="1" type="ORF">FYJ50_04855</name>
</gene>
<evidence type="ECO:0000313" key="1">
    <source>
        <dbReference type="EMBL" id="MSS01436.1"/>
    </source>
</evidence>
<comment type="caution">
    <text evidence="1">The sequence shown here is derived from an EMBL/GenBank/DDBJ whole genome shotgun (WGS) entry which is preliminary data.</text>
</comment>
<dbReference type="Proteomes" id="UP000470082">
    <property type="component" value="Unassembled WGS sequence"/>
</dbReference>
<evidence type="ECO:0000313" key="2">
    <source>
        <dbReference type="Proteomes" id="UP000470082"/>
    </source>
</evidence>
<dbReference type="AlphaFoldDB" id="A0A7X2N2W1"/>
<name>A0A7X2N2W1_9FIRM</name>
<protein>
    <submittedName>
        <fullName evidence="1">Uncharacterized protein</fullName>
    </submittedName>
</protein>